<evidence type="ECO:0008006" key="3">
    <source>
        <dbReference type="Google" id="ProtNLM"/>
    </source>
</evidence>
<dbReference type="Proteomes" id="UP001303046">
    <property type="component" value="Unassembled WGS sequence"/>
</dbReference>
<proteinExistence type="predicted"/>
<accession>A0ABR1ERS5</accession>
<dbReference type="EMBL" id="JAVFWL010000006">
    <property type="protein sequence ID" value="KAK6765344.1"/>
    <property type="molecule type" value="Genomic_DNA"/>
</dbReference>
<comment type="caution">
    <text evidence="1">The sequence shown here is derived from an EMBL/GenBank/DDBJ whole genome shotgun (WGS) entry which is preliminary data.</text>
</comment>
<sequence>MKEDLKERRVEVLAQAAETGQSIHDARRNFANRKTTMTALRTPNGTTTASRREMEKVIREFYSLRQWRPLASSPSEERWTYRSNGPPFRNPTCHHVGEESYFTRPRQHIGEALHSLSVECKVPKQWRTSKTVLLYKKGDPQDIGNYIPIRLLPVTTSSSQECLTSIDLKKAFDTAETSSWKP</sequence>
<keyword evidence="2" id="KW-1185">Reference proteome</keyword>
<organism evidence="1 2">
    <name type="scientific">Necator americanus</name>
    <name type="common">Human hookworm</name>
    <dbReference type="NCBI Taxonomy" id="51031"/>
    <lineage>
        <taxon>Eukaryota</taxon>
        <taxon>Metazoa</taxon>
        <taxon>Ecdysozoa</taxon>
        <taxon>Nematoda</taxon>
        <taxon>Chromadorea</taxon>
        <taxon>Rhabditida</taxon>
        <taxon>Rhabditina</taxon>
        <taxon>Rhabditomorpha</taxon>
        <taxon>Strongyloidea</taxon>
        <taxon>Ancylostomatidae</taxon>
        <taxon>Bunostominae</taxon>
        <taxon>Necator</taxon>
    </lineage>
</organism>
<evidence type="ECO:0000313" key="2">
    <source>
        <dbReference type="Proteomes" id="UP001303046"/>
    </source>
</evidence>
<name>A0ABR1ERS5_NECAM</name>
<gene>
    <name evidence="1" type="primary">Necator_chrX.g25482</name>
    <name evidence="1" type="ORF">RB195_025316</name>
</gene>
<protein>
    <recommendedName>
        <fullName evidence="3">Reverse transcriptase domain-containing protein</fullName>
    </recommendedName>
</protein>
<reference evidence="1 2" key="1">
    <citation type="submission" date="2023-08" db="EMBL/GenBank/DDBJ databases">
        <title>A Necator americanus chromosomal reference genome.</title>
        <authorList>
            <person name="Ilik V."/>
            <person name="Petrzelkova K.J."/>
            <person name="Pardy F."/>
            <person name="Fuh T."/>
            <person name="Niatou-Singa F.S."/>
            <person name="Gouil Q."/>
            <person name="Baker L."/>
            <person name="Ritchie M.E."/>
            <person name="Jex A.R."/>
            <person name="Gazzola D."/>
            <person name="Li H."/>
            <person name="Toshio Fujiwara R."/>
            <person name="Zhan B."/>
            <person name="Aroian R.V."/>
            <person name="Pafco B."/>
            <person name="Schwarz E.M."/>
        </authorList>
    </citation>
    <scope>NUCLEOTIDE SEQUENCE [LARGE SCALE GENOMIC DNA]</scope>
    <source>
        <strain evidence="1 2">Aroian</strain>
        <tissue evidence="1">Whole animal</tissue>
    </source>
</reference>
<evidence type="ECO:0000313" key="1">
    <source>
        <dbReference type="EMBL" id="KAK6765344.1"/>
    </source>
</evidence>